<proteinExistence type="predicted"/>
<evidence type="ECO:0000256" key="2">
    <source>
        <dbReference type="ARBA" id="ARBA00023125"/>
    </source>
</evidence>
<sequence>MLTEERQQAIASYINNHSICRVNELCKLTKSSESTIRRDLIELEKRGVIVRVHGGARSLQDYSRDVEQQVRFNLNVDKKREIARFAVINHITSGDHIFLDAGTTTYEMVSFLREIKDLHVLTNGVDIALACLENGIQTRLLGGEAKIETHAVVGNTAMKQLQEMNLSVSFIGANGLTTEGQFTTPDPAEAGIKKTAIEQAKEAFVLMDSSKIGAANFASFAHINEAILITNHLNIGKKNLLPKQIRVEEARS</sequence>
<dbReference type="Gene3D" id="1.10.10.10">
    <property type="entry name" value="Winged helix-like DNA-binding domain superfamily/Winged helix DNA-binding domain"/>
    <property type="match status" value="1"/>
</dbReference>
<keyword evidence="3" id="KW-0804">Transcription</keyword>
<evidence type="ECO:0000256" key="3">
    <source>
        <dbReference type="ARBA" id="ARBA00023163"/>
    </source>
</evidence>
<dbReference type="InterPro" id="IPR001034">
    <property type="entry name" value="DeoR_HTH"/>
</dbReference>
<dbReference type="EMBL" id="PKKC01000004">
    <property type="protein sequence ID" value="PKZ90319.1"/>
    <property type="molecule type" value="Genomic_DNA"/>
</dbReference>
<dbReference type="RefSeq" id="WP_003652113.1">
    <property type="nucleotide sequence ID" value="NZ_CAZZQE010000001.1"/>
</dbReference>
<accession>A0A133P6T3</accession>
<evidence type="ECO:0000259" key="4">
    <source>
        <dbReference type="PROSITE" id="PS51000"/>
    </source>
</evidence>
<evidence type="ECO:0000313" key="5">
    <source>
        <dbReference type="EMBL" id="PKZ90319.1"/>
    </source>
</evidence>
<protein>
    <submittedName>
        <fullName evidence="5">DeoR/GlpR transcriptional regulator</fullName>
    </submittedName>
    <submittedName>
        <fullName evidence="6">HTH-type transcriptional repressor GlcR</fullName>
    </submittedName>
</protein>
<evidence type="ECO:0000313" key="6">
    <source>
        <dbReference type="EMBL" id="TQW15995.1"/>
    </source>
</evidence>
<dbReference type="InterPro" id="IPR036388">
    <property type="entry name" value="WH-like_DNA-bd_sf"/>
</dbReference>
<evidence type="ECO:0000256" key="1">
    <source>
        <dbReference type="ARBA" id="ARBA00023015"/>
    </source>
</evidence>
<dbReference type="Proteomes" id="UP000234740">
    <property type="component" value="Unassembled WGS sequence"/>
</dbReference>
<dbReference type="PRINTS" id="PR00037">
    <property type="entry name" value="HTHLACR"/>
</dbReference>
<dbReference type="EMBL" id="SRMD01000037">
    <property type="protein sequence ID" value="TQW15995.1"/>
    <property type="molecule type" value="Genomic_DNA"/>
</dbReference>
<dbReference type="InterPro" id="IPR018356">
    <property type="entry name" value="Tscrpt_reg_HTH_DeoR_CS"/>
</dbReference>
<dbReference type="PANTHER" id="PTHR30363">
    <property type="entry name" value="HTH-TYPE TRANSCRIPTIONAL REGULATOR SRLR-RELATED"/>
    <property type="match status" value="1"/>
</dbReference>
<dbReference type="Pfam" id="PF08220">
    <property type="entry name" value="HTH_DeoR"/>
    <property type="match status" value="1"/>
</dbReference>
<dbReference type="InterPro" id="IPR014036">
    <property type="entry name" value="DeoR-like_C"/>
</dbReference>
<feature type="domain" description="HTH deoR-type" evidence="4">
    <location>
        <begin position="3"/>
        <end position="58"/>
    </location>
</feature>
<name>A0A133P6T3_LACGS</name>
<dbReference type="SUPFAM" id="SSF100950">
    <property type="entry name" value="NagB/RpiA/CoA transferase-like"/>
    <property type="match status" value="1"/>
</dbReference>
<dbReference type="InterPro" id="IPR050313">
    <property type="entry name" value="Carb_Metab_HTH_regulators"/>
</dbReference>
<dbReference type="SUPFAM" id="SSF46785">
    <property type="entry name" value="Winged helix' DNA-binding domain"/>
    <property type="match status" value="1"/>
</dbReference>
<dbReference type="Gene3D" id="3.40.50.1360">
    <property type="match status" value="1"/>
</dbReference>
<evidence type="ECO:0000313" key="8">
    <source>
        <dbReference type="Proteomes" id="UP000316012"/>
    </source>
</evidence>
<dbReference type="InterPro" id="IPR037171">
    <property type="entry name" value="NagB/RpiA_transferase-like"/>
</dbReference>
<dbReference type="AlphaFoldDB" id="A0A133P6T3"/>
<reference evidence="5 7" key="1">
    <citation type="submission" date="2017-12" db="EMBL/GenBank/DDBJ databases">
        <title>Phylogenetic diversity of female urinary microbiome.</title>
        <authorList>
            <person name="Thomas-White K."/>
            <person name="Wolfe A.J."/>
        </authorList>
    </citation>
    <scope>NUCLEOTIDE SEQUENCE [LARGE SCALE GENOMIC DNA]</scope>
    <source>
        <strain evidence="5 7">UMB0099</strain>
    </source>
</reference>
<dbReference type="PROSITE" id="PS51000">
    <property type="entry name" value="HTH_DEOR_2"/>
    <property type="match status" value="1"/>
</dbReference>
<dbReference type="PANTHER" id="PTHR30363:SF56">
    <property type="entry name" value="TRANSCRIPTIONAL REGULATOR, DEOR FAMILY"/>
    <property type="match status" value="1"/>
</dbReference>
<dbReference type="SMART" id="SM00420">
    <property type="entry name" value="HTH_DEOR"/>
    <property type="match status" value="1"/>
</dbReference>
<dbReference type="SMART" id="SM01134">
    <property type="entry name" value="DeoRC"/>
    <property type="match status" value="1"/>
</dbReference>
<dbReference type="PROSITE" id="PS00894">
    <property type="entry name" value="HTH_DEOR_1"/>
    <property type="match status" value="1"/>
</dbReference>
<keyword evidence="1" id="KW-0805">Transcription regulation</keyword>
<keyword evidence="8" id="KW-1185">Reference proteome</keyword>
<reference evidence="6 8" key="2">
    <citation type="submission" date="2019-04" db="EMBL/GenBank/DDBJ databases">
        <title>Lactobacillus gasseri 7171 assembly.</title>
        <authorList>
            <person name="Joris B.R."/>
            <person name="Giguere D."/>
        </authorList>
    </citation>
    <scope>NUCLEOTIDE SEQUENCE [LARGE SCALE GENOMIC DNA]</scope>
    <source>
        <strain evidence="6 8">7171</strain>
    </source>
</reference>
<comment type="caution">
    <text evidence="5">The sequence shown here is derived from an EMBL/GenBank/DDBJ whole genome shotgun (WGS) entry which is preliminary data.</text>
</comment>
<dbReference type="GO" id="GO:0003700">
    <property type="term" value="F:DNA-binding transcription factor activity"/>
    <property type="evidence" value="ECO:0007669"/>
    <property type="project" value="InterPro"/>
</dbReference>
<dbReference type="GO" id="GO:0003677">
    <property type="term" value="F:DNA binding"/>
    <property type="evidence" value="ECO:0007669"/>
    <property type="project" value="UniProtKB-KW"/>
</dbReference>
<keyword evidence="2" id="KW-0238">DNA-binding</keyword>
<dbReference type="Proteomes" id="UP000316012">
    <property type="component" value="Unassembled WGS sequence"/>
</dbReference>
<organism evidence="5 7">
    <name type="scientific">Lactobacillus gasseri</name>
    <dbReference type="NCBI Taxonomy" id="1596"/>
    <lineage>
        <taxon>Bacteria</taxon>
        <taxon>Bacillati</taxon>
        <taxon>Bacillota</taxon>
        <taxon>Bacilli</taxon>
        <taxon>Lactobacillales</taxon>
        <taxon>Lactobacillaceae</taxon>
        <taxon>Lactobacillus</taxon>
    </lineage>
</organism>
<dbReference type="Pfam" id="PF00455">
    <property type="entry name" value="DeoRC"/>
    <property type="match status" value="1"/>
</dbReference>
<dbReference type="InterPro" id="IPR036390">
    <property type="entry name" value="WH_DNA-bd_sf"/>
</dbReference>
<evidence type="ECO:0000313" key="7">
    <source>
        <dbReference type="Proteomes" id="UP000234740"/>
    </source>
</evidence>
<dbReference type="OrthoDB" id="9797223at2"/>
<dbReference type="GeneID" id="48925713"/>
<gene>
    <name evidence="6" type="primary">glcR_1</name>
    <name evidence="5" type="ORF">CYJ86_08090</name>
    <name evidence="6" type="ORF">FIPPAONL_00244</name>
</gene>